<dbReference type="GO" id="GO:0005829">
    <property type="term" value="C:cytosol"/>
    <property type="evidence" value="ECO:0007669"/>
    <property type="project" value="TreeGrafter"/>
</dbReference>
<dbReference type="AlphaFoldDB" id="A0A553ZZX9"/>
<proteinExistence type="predicted"/>
<evidence type="ECO:0000313" key="2">
    <source>
        <dbReference type="Proteomes" id="UP000318521"/>
    </source>
</evidence>
<protein>
    <submittedName>
        <fullName evidence="1">HAD family hydrolase</fullName>
    </submittedName>
</protein>
<keyword evidence="2" id="KW-1185">Reference proteome</keyword>
<dbReference type="CDD" id="cd07516">
    <property type="entry name" value="HAD_Pase"/>
    <property type="match status" value="1"/>
</dbReference>
<dbReference type="Proteomes" id="UP000318521">
    <property type="component" value="Unassembled WGS sequence"/>
</dbReference>
<organism evidence="1 2">
    <name type="scientific">Alkalicoccobacillus porphyridii</name>
    <dbReference type="NCBI Taxonomy" id="2597270"/>
    <lineage>
        <taxon>Bacteria</taxon>
        <taxon>Bacillati</taxon>
        <taxon>Bacillota</taxon>
        <taxon>Bacilli</taxon>
        <taxon>Bacillales</taxon>
        <taxon>Bacillaceae</taxon>
        <taxon>Alkalicoccobacillus</taxon>
    </lineage>
</organism>
<dbReference type="NCBIfam" id="TIGR00099">
    <property type="entry name" value="Cof-subfamily"/>
    <property type="match status" value="1"/>
</dbReference>
<dbReference type="PROSITE" id="PS01229">
    <property type="entry name" value="COF_2"/>
    <property type="match status" value="1"/>
</dbReference>
<name>A0A553ZZX9_9BACI</name>
<comment type="caution">
    <text evidence="1">The sequence shown here is derived from an EMBL/GenBank/DDBJ whole genome shotgun (WGS) entry which is preliminary data.</text>
</comment>
<dbReference type="EMBL" id="VLXZ01000004">
    <property type="protein sequence ID" value="TSB46983.1"/>
    <property type="molecule type" value="Genomic_DNA"/>
</dbReference>
<dbReference type="Gene3D" id="3.30.1240.10">
    <property type="match status" value="1"/>
</dbReference>
<dbReference type="GO" id="GO:0000287">
    <property type="term" value="F:magnesium ion binding"/>
    <property type="evidence" value="ECO:0007669"/>
    <property type="project" value="TreeGrafter"/>
</dbReference>
<dbReference type="PROSITE" id="PS01228">
    <property type="entry name" value="COF_1"/>
    <property type="match status" value="1"/>
</dbReference>
<dbReference type="Pfam" id="PF08282">
    <property type="entry name" value="Hydrolase_3"/>
    <property type="match status" value="1"/>
</dbReference>
<dbReference type="Gene3D" id="3.40.50.1000">
    <property type="entry name" value="HAD superfamily/HAD-like"/>
    <property type="match status" value="1"/>
</dbReference>
<dbReference type="OrthoDB" id="9806027at2"/>
<dbReference type="InterPro" id="IPR006379">
    <property type="entry name" value="HAD-SF_hydro_IIB"/>
</dbReference>
<dbReference type="InterPro" id="IPR023214">
    <property type="entry name" value="HAD_sf"/>
</dbReference>
<dbReference type="SFLD" id="SFLDG01140">
    <property type="entry name" value="C2.B:_Phosphomannomutase_and_P"/>
    <property type="match status" value="1"/>
</dbReference>
<reference evidence="1 2" key="1">
    <citation type="submission" date="2019-07" db="EMBL/GenBank/DDBJ databases">
        <authorList>
            <person name="Park Y.J."/>
            <person name="Jeong S.E."/>
            <person name="Jung H.S."/>
        </authorList>
    </citation>
    <scope>NUCLEOTIDE SEQUENCE [LARGE SCALE GENOMIC DNA]</scope>
    <source>
        <strain evidence="2">P16(2019)</strain>
    </source>
</reference>
<sequence length="298" mass="33284">MIIRESEEDIMIKLIATDMDGTLLNREHKVSLQNAKAIHSAQKNGIEVIVATGRSYEEAIIPLREAEINCLLICVNGAETWDNSGQLQATNPLNVEDVHWAMQKLREHSIYFELYSSKGTYSDNKKLALDVIVDLLETTGALTTHQEMKKLAQRRVSNGSIQFVEHYEQLLEQSSDPVLKLLAFSTNLKVLDQVEEELGEHKSLSVTASARGNLEINSIYAQKGLAVQAYAQKLGIGLDTVMALGDNMNDLSMMKLVGYPVAMENAAYEVKELCKYETLHHDKNGVAEAIYTYTHVNK</sequence>
<dbReference type="NCBIfam" id="TIGR01484">
    <property type="entry name" value="HAD-SF-IIB"/>
    <property type="match status" value="1"/>
</dbReference>
<dbReference type="PANTHER" id="PTHR10000:SF55">
    <property type="entry name" value="5-AMINO-6-(5-PHOSPHO-D-RIBITYLAMINO)URACIL PHOSPHATASE YCSE"/>
    <property type="match status" value="1"/>
</dbReference>
<keyword evidence="1" id="KW-0378">Hydrolase</keyword>
<evidence type="ECO:0000313" key="1">
    <source>
        <dbReference type="EMBL" id="TSB46983.1"/>
    </source>
</evidence>
<dbReference type="GO" id="GO:0016791">
    <property type="term" value="F:phosphatase activity"/>
    <property type="evidence" value="ECO:0007669"/>
    <property type="project" value="TreeGrafter"/>
</dbReference>
<gene>
    <name evidence="1" type="ORF">FN960_08155</name>
</gene>
<dbReference type="InterPro" id="IPR036412">
    <property type="entry name" value="HAD-like_sf"/>
</dbReference>
<dbReference type="SFLD" id="SFLDS00003">
    <property type="entry name" value="Haloacid_Dehalogenase"/>
    <property type="match status" value="1"/>
</dbReference>
<accession>A0A553ZZX9</accession>
<dbReference type="InterPro" id="IPR000150">
    <property type="entry name" value="Cof"/>
</dbReference>
<dbReference type="SUPFAM" id="SSF56784">
    <property type="entry name" value="HAD-like"/>
    <property type="match status" value="1"/>
</dbReference>
<dbReference type="PANTHER" id="PTHR10000">
    <property type="entry name" value="PHOSPHOSERINE PHOSPHATASE"/>
    <property type="match status" value="1"/>
</dbReference>